<evidence type="ECO:0000256" key="1">
    <source>
        <dbReference type="SAM" id="Phobius"/>
    </source>
</evidence>
<name>A0ABY8IV80_9BACI</name>
<keyword evidence="1" id="KW-0812">Transmembrane</keyword>
<dbReference type="Pfam" id="PF17881">
    <property type="entry name" value="TseB"/>
    <property type="match status" value="1"/>
</dbReference>
<dbReference type="Proteomes" id="UP001221597">
    <property type="component" value="Chromosome"/>
</dbReference>
<dbReference type="RefSeq" id="WP_283075102.1">
    <property type="nucleotide sequence ID" value="NZ_CP121671.1"/>
</dbReference>
<dbReference type="SUPFAM" id="SSF54403">
    <property type="entry name" value="Cystatin/monellin"/>
    <property type="match status" value="2"/>
</dbReference>
<dbReference type="InterPro" id="IPR041401">
    <property type="entry name" value="TseB-like_dom"/>
</dbReference>
<gene>
    <name evidence="3" type="ORF">P9989_11705</name>
</gene>
<feature type="transmembrane region" description="Helical" evidence="1">
    <location>
        <begin position="20"/>
        <end position="41"/>
    </location>
</feature>
<organism evidence="3 4">
    <name type="scientific">Halobacillus naozhouensis</name>
    <dbReference type="NCBI Taxonomy" id="554880"/>
    <lineage>
        <taxon>Bacteria</taxon>
        <taxon>Bacillati</taxon>
        <taxon>Bacillota</taxon>
        <taxon>Bacilli</taxon>
        <taxon>Bacillales</taxon>
        <taxon>Bacillaceae</taxon>
        <taxon>Halobacillus</taxon>
    </lineage>
</organism>
<keyword evidence="4" id="KW-1185">Reference proteome</keyword>
<keyword evidence="1" id="KW-0472">Membrane</keyword>
<sequence length="179" mass="20550">MKMITKQQSSRYTAPRWLKWVLLIIGLLILLSGCLLTWMYVQIESNRTEGFSEAKSLVLSETNIENVSEVTSYNGEQPIHIVRGKTGSEEKLAAFINLDNNKVLTTLNTSTMISSDQLREELQDNCSGCSFINIQLAYEENSPAWELTYIDENKRYVLEYVRVTNGEPIQRFAFRQPQT</sequence>
<accession>A0ABY8IV80</accession>
<evidence type="ECO:0000313" key="4">
    <source>
        <dbReference type="Proteomes" id="UP001221597"/>
    </source>
</evidence>
<evidence type="ECO:0000259" key="2">
    <source>
        <dbReference type="Pfam" id="PF17881"/>
    </source>
</evidence>
<dbReference type="InterPro" id="IPR046350">
    <property type="entry name" value="Cystatin_sf"/>
</dbReference>
<evidence type="ECO:0000313" key="3">
    <source>
        <dbReference type="EMBL" id="WFT73074.1"/>
    </source>
</evidence>
<keyword evidence="1" id="KW-1133">Transmembrane helix</keyword>
<dbReference type="EMBL" id="CP121671">
    <property type="protein sequence ID" value="WFT73074.1"/>
    <property type="molecule type" value="Genomic_DNA"/>
</dbReference>
<proteinExistence type="predicted"/>
<protein>
    <submittedName>
        <fullName evidence="3">DUF5590 domain-containing protein</fullName>
    </submittedName>
</protein>
<reference evidence="3 4" key="1">
    <citation type="submission" date="2023-04" db="EMBL/GenBank/DDBJ databases">
        <title>Genome sequence of Halobacillus naozhouensis KACC 21980.</title>
        <authorList>
            <person name="Kim S."/>
            <person name="Heo J."/>
            <person name="Kwon S.-W."/>
        </authorList>
    </citation>
    <scope>NUCLEOTIDE SEQUENCE [LARGE SCALE GENOMIC DNA]</scope>
    <source>
        <strain evidence="3 4">KCTC 13234</strain>
    </source>
</reference>
<dbReference type="Gene3D" id="3.10.450.40">
    <property type="match status" value="2"/>
</dbReference>
<dbReference type="PROSITE" id="PS51257">
    <property type="entry name" value="PROKAR_LIPOPROTEIN"/>
    <property type="match status" value="1"/>
</dbReference>
<feature type="domain" description="Cell wall elongation regulator TseB-like" evidence="2">
    <location>
        <begin position="53"/>
        <end position="97"/>
    </location>
</feature>